<keyword evidence="4" id="KW-1185">Reference proteome</keyword>
<organism evidence="3 4">
    <name type="scientific">Nocardioides humi</name>
    <dbReference type="NCBI Taxonomy" id="449461"/>
    <lineage>
        <taxon>Bacteria</taxon>
        <taxon>Bacillati</taxon>
        <taxon>Actinomycetota</taxon>
        <taxon>Actinomycetes</taxon>
        <taxon>Propionibacteriales</taxon>
        <taxon>Nocardioidaceae</taxon>
        <taxon>Nocardioides</taxon>
    </lineage>
</organism>
<reference evidence="3 4" key="1">
    <citation type="journal article" date="2019" name="Int. J. Syst. Evol. Microbiol.">
        <title>The Global Catalogue of Microorganisms (GCM) 10K type strain sequencing project: providing services to taxonomists for standard genome sequencing and annotation.</title>
        <authorList>
            <consortium name="The Broad Institute Genomics Platform"/>
            <consortium name="The Broad Institute Genome Sequencing Center for Infectious Disease"/>
            <person name="Wu L."/>
            <person name="Ma J."/>
        </authorList>
    </citation>
    <scope>NUCLEOTIDE SEQUENCE [LARGE SCALE GENOMIC DNA]</scope>
    <source>
        <strain evidence="3 4">JCM 14942</strain>
    </source>
</reference>
<comment type="similarity">
    <text evidence="1 2">Belongs to the cytochrome P450 family.</text>
</comment>
<keyword evidence="2" id="KW-0503">Monooxygenase</keyword>
<evidence type="ECO:0000256" key="1">
    <source>
        <dbReference type="ARBA" id="ARBA00010617"/>
    </source>
</evidence>
<keyword evidence="2" id="KW-0349">Heme</keyword>
<dbReference type="PROSITE" id="PS00086">
    <property type="entry name" value="CYTOCHROME_P450"/>
    <property type="match status" value="1"/>
</dbReference>
<sequence>MDLDRKSPHTVDFDNTDPALAPRLFGTLRRLQRETPVAWTDAVGGYWALTKYDDITRAANDWETFTVEEGHNIPAPAMAVRSIPAELDPPVHTAWRRHVMPYFTAKQLQRWRPQIEAIVADAFAGLRESGEADLVREVAWRVPTSVISAILGFRQQWEYVSEITEEWMVANTDRSDPDRARRAAAAVEAVVTDELEQRIGRPSVDILGEIVNGEIDGRPIPFDQLRGLTNALIIAGHSTTVDGIVNTVYRVLTEPGLLDRLATDRSLLPAAIDEALRLDPPAWNMGRTARQEVEVRGVRIQPHEKVMLTFGAGNYDPEQFADPERFDPDRPGVHRHLTFGHGRHRCIGEALAKLEIQVVLEHLLDHLPDLAVDGRPEPRSGFSTYGLRALRVRRPQVVTPG</sequence>
<dbReference type="PRINTS" id="PR00385">
    <property type="entry name" value="P450"/>
</dbReference>
<dbReference type="InterPro" id="IPR002397">
    <property type="entry name" value="Cyt_P450_B"/>
</dbReference>
<evidence type="ECO:0000313" key="3">
    <source>
        <dbReference type="EMBL" id="GAA1518517.1"/>
    </source>
</evidence>
<dbReference type="PANTHER" id="PTHR46696:SF6">
    <property type="entry name" value="P450, PUTATIVE (EUROFUNG)-RELATED"/>
    <property type="match status" value="1"/>
</dbReference>
<dbReference type="Proteomes" id="UP001500842">
    <property type="component" value="Unassembled WGS sequence"/>
</dbReference>
<dbReference type="InterPro" id="IPR001128">
    <property type="entry name" value="Cyt_P450"/>
</dbReference>
<keyword evidence="2" id="KW-0560">Oxidoreductase</keyword>
<dbReference type="EMBL" id="BAAAOR010000016">
    <property type="protein sequence ID" value="GAA1518517.1"/>
    <property type="molecule type" value="Genomic_DNA"/>
</dbReference>
<evidence type="ECO:0000313" key="4">
    <source>
        <dbReference type="Proteomes" id="UP001500842"/>
    </source>
</evidence>
<dbReference type="Pfam" id="PF00067">
    <property type="entry name" value="p450"/>
    <property type="match status" value="1"/>
</dbReference>
<keyword evidence="2" id="KW-0479">Metal-binding</keyword>
<dbReference type="RefSeq" id="WP_344112142.1">
    <property type="nucleotide sequence ID" value="NZ_BAAAOR010000016.1"/>
</dbReference>
<dbReference type="SUPFAM" id="SSF48264">
    <property type="entry name" value="Cytochrome P450"/>
    <property type="match status" value="1"/>
</dbReference>
<dbReference type="InterPro" id="IPR036396">
    <property type="entry name" value="Cyt_P450_sf"/>
</dbReference>
<dbReference type="PANTHER" id="PTHR46696">
    <property type="entry name" value="P450, PUTATIVE (EUROFUNG)-RELATED"/>
    <property type="match status" value="1"/>
</dbReference>
<gene>
    <name evidence="3" type="ORF">GCM10009788_23210</name>
</gene>
<dbReference type="InterPro" id="IPR017972">
    <property type="entry name" value="Cyt_P450_CS"/>
</dbReference>
<proteinExistence type="inferred from homology"/>
<protein>
    <submittedName>
        <fullName evidence="3">Cytochrome P450</fullName>
    </submittedName>
</protein>
<evidence type="ECO:0000256" key="2">
    <source>
        <dbReference type="RuleBase" id="RU000461"/>
    </source>
</evidence>
<keyword evidence="2" id="KW-0408">Iron</keyword>
<comment type="caution">
    <text evidence="3">The sequence shown here is derived from an EMBL/GenBank/DDBJ whole genome shotgun (WGS) entry which is preliminary data.</text>
</comment>
<accession>A0ABN2AG28</accession>
<dbReference type="Gene3D" id="1.10.630.10">
    <property type="entry name" value="Cytochrome P450"/>
    <property type="match status" value="1"/>
</dbReference>
<dbReference type="PRINTS" id="PR00359">
    <property type="entry name" value="BP450"/>
</dbReference>
<name>A0ABN2AG28_9ACTN</name>